<dbReference type="CDD" id="cd01300">
    <property type="entry name" value="YtcJ_like"/>
    <property type="match status" value="1"/>
</dbReference>
<keyword evidence="5" id="KW-1185">Reference proteome</keyword>
<name>A0A2P8CHT0_9BACT</name>
<dbReference type="Proteomes" id="UP000240621">
    <property type="component" value="Unassembled WGS sequence"/>
</dbReference>
<reference evidence="3 4" key="1">
    <citation type="submission" date="2018-03" db="EMBL/GenBank/DDBJ databases">
        <title>Genomic Encyclopedia of Archaeal and Bacterial Type Strains, Phase II (KMG-II): from individual species to whole genera.</title>
        <authorList>
            <person name="Goeker M."/>
        </authorList>
    </citation>
    <scope>NUCLEOTIDE SEQUENCE [LARGE SCALE GENOMIC DNA]</scope>
    <source>
        <strain evidence="3 4">DSM 27267</strain>
    </source>
</reference>
<dbReference type="InterPro" id="IPR033932">
    <property type="entry name" value="YtcJ-like"/>
</dbReference>
<evidence type="ECO:0000313" key="3">
    <source>
        <dbReference type="EMBL" id="PSK84533.1"/>
    </source>
</evidence>
<organism evidence="3 4">
    <name type="scientific">Prolixibacter denitrificans</name>
    <dbReference type="NCBI Taxonomy" id="1541063"/>
    <lineage>
        <taxon>Bacteria</taxon>
        <taxon>Pseudomonadati</taxon>
        <taxon>Bacteroidota</taxon>
        <taxon>Bacteroidia</taxon>
        <taxon>Marinilabiliales</taxon>
        <taxon>Prolixibacteraceae</taxon>
        <taxon>Prolixibacter</taxon>
    </lineage>
</organism>
<gene>
    <name evidence="3" type="ORF">CLV93_102322</name>
    <name evidence="2" type="ORF">JCM18694_09500</name>
</gene>
<dbReference type="GO" id="GO:0016810">
    <property type="term" value="F:hydrolase activity, acting on carbon-nitrogen (but not peptide) bonds"/>
    <property type="evidence" value="ECO:0007669"/>
    <property type="project" value="InterPro"/>
</dbReference>
<evidence type="ECO:0000313" key="5">
    <source>
        <dbReference type="Proteomes" id="UP000396862"/>
    </source>
</evidence>
<evidence type="ECO:0000259" key="1">
    <source>
        <dbReference type="Pfam" id="PF07969"/>
    </source>
</evidence>
<dbReference type="Pfam" id="PF07969">
    <property type="entry name" value="Amidohydro_3"/>
    <property type="match status" value="1"/>
</dbReference>
<dbReference type="SUPFAM" id="SSF51338">
    <property type="entry name" value="Composite domain of metallo-dependent hydrolases"/>
    <property type="match status" value="1"/>
</dbReference>
<dbReference type="InterPro" id="IPR013108">
    <property type="entry name" value="Amidohydro_3"/>
</dbReference>
<reference evidence="2 5" key="2">
    <citation type="submission" date="2019-10" db="EMBL/GenBank/DDBJ databases">
        <title>Prolixibacter strains distinguished by the presence of nitrate reductase genes were adept at nitrate-dependent anaerobic corrosion of metallic iron and carbon steel.</title>
        <authorList>
            <person name="Iino T."/>
            <person name="Shono N."/>
            <person name="Ito K."/>
            <person name="Nakamura R."/>
            <person name="Sueoka K."/>
            <person name="Harayama S."/>
            <person name="Ohkuma M."/>
        </authorList>
    </citation>
    <scope>NUCLEOTIDE SEQUENCE [LARGE SCALE GENOMIC DNA]</scope>
    <source>
        <strain evidence="2 5">MIC1-1</strain>
    </source>
</reference>
<dbReference type="InterPro" id="IPR032466">
    <property type="entry name" value="Metal_Hydrolase"/>
</dbReference>
<dbReference type="Gene3D" id="3.10.310.70">
    <property type="match status" value="1"/>
</dbReference>
<dbReference type="Gene3D" id="2.30.40.10">
    <property type="entry name" value="Urease, subunit C, domain 1"/>
    <property type="match status" value="1"/>
</dbReference>
<dbReference type="RefSeq" id="WP_106541125.1">
    <property type="nucleotide sequence ID" value="NZ_BLAU01000001.1"/>
</dbReference>
<comment type="caution">
    <text evidence="3">The sequence shown here is derived from an EMBL/GenBank/DDBJ whole genome shotgun (WGS) entry which is preliminary data.</text>
</comment>
<dbReference type="Gene3D" id="3.20.20.140">
    <property type="entry name" value="Metal-dependent hydrolases"/>
    <property type="match status" value="1"/>
</dbReference>
<dbReference type="Proteomes" id="UP000396862">
    <property type="component" value="Unassembled WGS sequence"/>
</dbReference>
<feature type="domain" description="Amidohydrolase 3" evidence="1">
    <location>
        <begin position="71"/>
        <end position="539"/>
    </location>
</feature>
<evidence type="ECO:0000313" key="4">
    <source>
        <dbReference type="Proteomes" id="UP000240621"/>
    </source>
</evidence>
<dbReference type="OrthoDB" id="9767366at2"/>
<evidence type="ECO:0000313" key="2">
    <source>
        <dbReference type="EMBL" id="GET20704.1"/>
    </source>
</evidence>
<sequence length="542" mass="60573">MIKYALVMIASTILFTMPAQGQKADLIIKNAKIYTVDPEFSAAEALAVKDGLFIGVGSDEEILKKYTSDNIIDAGGKTIYPGFIDAHCHFLMYGQTLQKANLRDTKSFEEILEILKRHHRENPEGWLEGTGWDHNDWPVKEFPDNRKLNELYPNIPVVLTRIDGHAVLANKAAIQASGIRANDFEESEIIRENGKMTGIFLENAADALKKAIPPVSRKGKETALMKAQRNCFAVGLTSVHDAGLPHDDIALIDSLQEKGDLKMRIYSMMSPDEKNMAQLAKGPIVKPRLHVASIKLYADGALGSRGAKLLAPYSDAPETSGIFVNEKDYLTSICRKAYEAGFQINTHCIGDAAVKRMLDIYQEILGGPNDRRWRIEHAQIVAPEDFARFREYSVIPSVQTTHCTSDMYWAGDRIGERIKYAYAYKQLLDENGWLPNGSDFPIEEINPILGFYAGVVRKDPAGWPPERFQPENAISRKEALRAMTIWAAKAAFEENEKGSIEPGKLADFVMLDTDLMEAKEDQLVDSKVLMTVSNGEVVYRKE</sequence>
<dbReference type="AlphaFoldDB" id="A0A2P8CHT0"/>
<dbReference type="EMBL" id="PYGC01000002">
    <property type="protein sequence ID" value="PSK84533.1"/>
    <property type="molecule type" value="Genomic_DNA"/>
</dbReference>
<dbReference type="EMBL" id="BLAU01000001">
    <property type="protein sequence ID" value="GET20704.1"/>
    <property type="molecule type" value="Genomic_DNA"/>
</dbReference>
<dbReference type="InterPro" id="IPR011059">
    <property type="entry name" value="Metal-dep_hydrolase_composite"/>
</dbReference>
<dbReference type="PANTHER" id="PTHR22642">
    <property type="entry name" value="IMIDAZOLONEPROPIONASE"/>
    <property type="match status" value="1"/>
</dbReference>
<dbReference type="SUPFAM" id="SSF51556">
    <property type="entry name" value="Metallo-dependent hydrolases"/>
    <property type="match status" value="1"/>
</dbReference>
<dbReference type="PANTHER" id="PTHR22642:SF2">
    <property type="entry name" value="PROTEIN LONG AFTER FAR-RED 3"/>
    <property type="match status" value="1"/>
</dbReference>
<proteinExistence type="predicted"/>
<protein>
    <submittedName>
        <fullName evidence="2">Amidohydrolase</fullName>
    </submittedName>
</protein>
<accession>A0A2P8CHT0</accession>